<sequence>MTVSNRSCPPGPVVPVLRYADVPAAVDWLCATFGFTEKLHAGRDHAVLLVGAGSVMLSRFRSGRGVHAGPADAVEPGRAER</sequence>
<proteinExistence type="predicted"/>
<evidence type="ECO:0000313" key="1">
    <source>
        <dbReference type="EMBL" id="MBY9073948.1"/>
    </source>
</evidence>
<dbReference type="Proteomes" id="UP000754710">
    <property type="component" value="Unassembled WGS sequence"/>
</dbReference>
<accession>A0ABS7RFY2</accession>
<dbReference type="EMBL" id="JAIEZQ010000001">
    <property type="protein sequence ID" value="MBY9073948.1"/>
    <property type="molecule type" value="Genomic_DNA"/>
</dbReference>
<protein>
    <recommendedName>
        <fullName evidence="3">Glyoxalase-like domain-containing protein</fullName>
    </recommendedName>
</protein>
<organism evidence="1 2">
    <name type="scientific">Nocardioides jiangsuensis</name>
    <dbReference type="NCBI Taxonomy" id="2866161"/>
    <lineage>
        <taxon>Bacteria</taxon>
        <taxon>Bacillati</taxon>
        <taxon>Actinomycetota</taxon>
        <taxon>Actinomycetes</taxon>
        <taxon>Propionibacteriales</taxon>
        <taxon>Nocardioidaceae</taxon>
        <taxon>Nocardioides</taxon>
    </lineage>
</organism>
<name>A0ABS7RFY2_9ACTN</name>
<dbReference type="RefSeq" id="WP_221023685.1">
    <property type="nucleotide sequence ID" value="NZ_JAIEZQ010000001.1"/>
</dbReference>
<evidence type="ECO:0000313" key="2">
    <source>
        <dbReference type="Proteomes" id="UP000754710"/>
    </source>
</evidence>
<keyword evidence="2" id="KW-1185">Reference proteome</keyword>
<comment type="caution">
    <text evidence="1">The sequence shown here is derived from an EMBL/GenBank/DDBJ whole genome shotgun (WGS) entry which is preliminary data.</text>
</comment>
<reference evidence="1 2" key="1">
    <citation type="submission" date="2021-08" db="EMBL/GenBank/DDBJ databases">
        <title>Nocardioides bacterium WL0053 sp. nov., isolated from the sediment.</title>
        <authorList>
            <person name="Wang L."/>
            <person name="Zhang D."/>
            <person name="Zhang A."/>
        </authorList>
    </citation>
    <scope>NUCLEOTIDE SEQUENCE [LARGE SCALE GENOMIC DNA]</scope>
    <source>
        <strain evidence="1 2">WL0053</strain>
    </source>
</reference>
<gene>
    <name evidence="1" type="ORF">K1X13_03840</name>
</gene>
<dbReference type="SUPFAM" id="SSF54593">
    <property type="entry name" value="Glyoxalase/Bleomycin resistance protein/Dihydroxybiphenyl dioxygenase"/>
    <property type="match status" value="1"/>
</dbReference>
<evidence type="ECO:0008006" key="3">
    <source>
        <dbReference type="Google" id="ProtNLM"/>
    </source>
</evidence>
<dbReference type="InterPro" id="IPR029068">
    <property type="entry name" value="Glyas_Bleomycin-R_OHBP_Dase"/>
</dbReference>
<dbReference type="Gene3D" id="3.30.720.120">
    <property type="match status" value="1"/>
</dbReference>